<keyword evidence="1" id="KW-0472">Membrane</keyword>
<keyword evidence="1" id="KW-1133">Transmembrane helix</keyword>
<dbReference type="InterPro" id="IPR045466">
    <property type="entry name" value="DUF6498"/>
</dbReference>
<evidence type="ECO:0000313" key="3">
    <source>
        <dbReference type="Proteomes" id="UP000257323"/>
    </source>
</evidence>
<proteinExistence type="predicted"/>
<accession>A0A3E2BK52</accession>
<evidence type="ECO:0000313" key="2">
    <source>
        <dbReference type="EMBL" id="RFT14996.1"/>
    </source>
</evidence>
<feature type="transmembrane region" description="Helical" evidence="1">
    <location>
        <begin position="66"/>
        <end position="85"/>
    </location>
</feature>
<comment type="caution">
    <text evidence="2">The sequence shown here is derived from an EMBL/GenBank/DDBJ whole genome shotgun (WGS) entry which is preliminary data.</text>
</comment>
<dbReference type="Proteomes" id="UP000257323">
    <property type="component" value="Unassembled WGS sequence"/>
</dbReference>
<feature type="transmembrane region" description="Helical" evidence="1">
    <location>
        <begin position="26"/>
        <end position="45"/>
    </location>
</feature>
<evidence type="ECO:0000256" key="1">
    <source>
        <dbReference type="SAM" id="Phobius"/>
    </source>
</evidence>
<feature type="transmembrane region" description="Helical" evidence="1">
    <location>
        <begin position="223"/>
        <end position="243"/>
    </location>
</feature>
<feature type="transmembrane region" description="Helical" evidence="1">
    <location>
        <begin position="179"/>
        <end position="202"/>
    </location>
</feature>
<dbReference type="EMBL" id="QUAH01000014">
    <property type="protein sequence ID" value="RFT14996.1"/>
    <property type="molecule type" value="Genomic_DNA"/>
</dbReference>
<feature type="transmembrane region" description="Helical" evidence="1">
    <location>
        <begin position="249"/>
        <end position="267"/>
    </location>
</feature>
<keyword evidence="1" id="KW-0812">Transmembrane</keyword>
<sequence>MLDLGLFLGTVLLAWLEHWSATDLVWSLWISSLTLGYSYLLVSIAGMFTSQFRKLSSPRPKEPLPAFEIGSVATSVIFLLIIGAFTGFFSIYTLTFFALIAISFFIGIGVRKRNRAAGTDLSEEKSKIAIFFLLLPGALFMVGFFTVHFLGFHFVHSLFLSLFFPLFPRGSEMGAPGDFALFKNLVVTTVRSYWIFILASAFSRLQAYKTAYQKTEMGPSVGFAYTIVVRMHILIFIIAFMSSAGLQKLFLYPILFLYFFPFDSLLLRTKQNSLSSS</sequence>
<feature type="transmembrane region" description="Helical" evidence="1">
    <location>
        <begin position="131"/>
        <end position="159"/>
    </location>
</feature>
<organism evidence="2 3">
    <name type="scientific">Candidatus Saccharicenans subterraneus</name>
    <dbReference type="NCBI Taxonomy" id="2508984"/>
    <lineage>
        <taxon>Bacteria</taxon>
        <taxon>Candidatus Aminicenantota</taxon>
        <taxon>Candidatus Aminicenantia</taxon>
        <taxon>Candidatus Aminicenantales</taxon>
        <taxon>Candidatus Saccharicenantaceae</taxon>
        <taxon>Candidatus Saccharicenans</taxon>
    </lineage>
</organism>
<reference evidence="2 3" key="1">
    <citation type="submission" date="2018-08" db="EMBL/GenBank/DDBJ databases">
        <title>Genome analysis of the thermophilic bacterium of the candidate phylum Aminicenantes from deep subsurface aquifer revealed its physiology and ecological role.</title>
        <authorList>
            <person name="Kadnikov V.V."/>
            <person name="Mardanov A.V."/>
            <person name="Beletsky A.V."/>
            <person name="Karnachuk O.V."/>
            <person name="Ravin N.V."/>
        </authorList>
    </citation>
    <scope>NUCLEOTIDE SEQUENCE [LARGE SCALE GENOMIC DNA]</scope>
    <source>
        <strain evidence="2">BY38</strain>
    </source>
</reference>
<gene>
    <name evidence="2" type="ORF">OP8BY_1106</name>
</gene>
<feature type="transmembrane region" description="Helical" evidence="1">
    <location>
        <begin position="91"/>
        <end position="110"/>
    </location>
</feature>
<name>A0A3E2BK52_9BACT</name>
<protein>
    <submittedName>
        <fullName evidence="2">Uncharacterized protein</fullName>
    </submittedName>
</protein>
<dbReference type="AlphaFoldDB" id="A0A3E2BK52"/>
<dbReference type="Pfam" id="PF20108">
    <property type="entry name" value="DUF6498"/>
    <property type="match status" value="1"/>
</dbReference>